<dbReference type="Proteomes" id="UP000036403">
    <property type="component" value="Unassembled WGS sequence"/>
</dbReference>
<dbReference type="PaxDb" id="67767-A0A0J7KES5"/>
<comment type="caution">
    <text evidence="1">The sequence shown here is derived from an EMBL/GenBank/DDBJ whole genome shotgun (WGS) entry which is preliminary data.</text>
</comment>
<dbReference type="AlphaFoldDB" id="A0A0J7KES5"/>
<dbReference type="EMBL" id="LBMM01008691">
    <property type="protein sequence ID" value="KMQ88691.1"/>
    <property type="molecule type" value="Genomic_DNA"/>
</dbReference>
<dbReference type="OrthoDB" id="7701561at2759"/>
<organism evidence="1 2">
    <name type="scientific">Lasius niger</name>
    <name type="common">Black garden ant</name>
    <dbReference type="NCBI Taxonomy" id="67767"/>
    <lineage>
        <taxon>Eukaryota</taxon>
        <taxon>Metazoa</taxon>
        <taxon>Ecdysozoa</taxon>
        <taxon>Arthropoda</taxon>
        <taxon>Hexapoda</taxon>
        <taxon>Insecta</taxon>
        <taxon>Pterygota</taxon>
        <taxon>Neoptera</taxon>
        <taxon>Endopterygota</taxon>
        <taxon>Hymenoptera</taxon>
        <taxon>Apocrita</taxon>
        <taxon>Aculeata</taxon>
        <taxon>Formicoidea</taxon>
        <taxon>Formicidae</taxon>
        <taxon>Formicinae</taxon>
        <taxon>Lasius</taxon>
        <taxon>Lasius</taxon>
    </lineage>
</organism>
<name>A0A0J7KES5_LASNI</name>
<accession>A0A0J7KES5</accession>
<evidence type="ECO:0000313" key="1">
    <source>
        <dbReference type="EMBL" id="KMQ88691.1"/>
    </source>
</evidence>
<dbReference type="STRING" id="67767.A0A0J7KES5"/>
<sequence>MARDAFSETEDSYVTVKSKISICLSTDVPRAGRRTSEAGAVLRQIQLPKISLPSFDGDQLAWESFRNLFQSLVHDVDALAPVQKLQYLKASLSREAAAVVVNIEVSDNGYTLAWDELMTRYDNRRVLLASHMRVLLSSAPATKPSAAEINRLISIVNKTS</sequence>
<dbReference type="Pfam" id="PF03564">
    <property type="entry name" value="DUF1759"/>
    <property type="match status" value="1"/>
</dbReference>
<reference evidence="1 2" key="1">
    <citation type="submission" date="2015-04" db="EMBL/GenBank/DDBJ databases">
        <title>Lasius niger genome sequencing.</title>
        <authorList>
            <person name="Konorov E.A."/>
            <person name="Nikitin M.A."/>
            <person name="Kirill M.V."/>
            <person name="Chang P."/>
        </authorList>
    </citation>
    <scope>NUCLEOTIDE SEQUENCE [LARGE SCALE GENOMIC DNA]</scope>
    <source>
        <tissue evidence="1">Whole</tissue>
    </source>
</reference>
<gene>
    <name evidence="1" type="ORF">RF55_11781</name>
</gene>
<evidence type="ECO:0000313" key="2">
    <source>
        <dbReference type="Proteomes" id="UP000036403"/>
    </source>
</evidence>
<protein>
    <submittedName>
        <fullName evidence="1">Uncharacterized protein</fullName>
    </submittedName>
</protein>
<dbReference type="InterPro" id="IPR005312">
    <property type="entry name" value="DUF1759"/>
</dbReference>
<proteinExistence type="predicted"/>
<dbReference type="PANTHER" id="PTHR22954">
    <property type="entry name" value="RETROVIRAL PROTEASE-RELATED"/>
    <property type="match status" value="1"/>
</dbReference>
<keyword evidence="2" id="KW-1185">Reference proteome</keyword>
<dbReference type="PANTHER" id="PTHR22954:SF3">
    <property type="entry name" value="PROTEIN CBG08539"/>
    <property type="match status" value="1"/>
</dbReference>